<dbReference type="Gene3D" id="2.60.120.10">
    <property type="entry name" value="Jelly Rolls"/>
    <property type="match status" value="1"/>
</dbReference>
<comment type="similarity">
    <text evidence="1">Belongs to the dTDP-4-dehydrorhamnose 3,5-epimerase family.</text>
</comment>
<dbReference type="EC" id="1.1.1.133" evidence="5"/>
<dbReference type="GO" id="GO:0019305">
    <property type="term" value="P:dTDP-rhamnose biosynthetic process"/>
    <property type="evidence" value="ECO:0007669"/>
    <property type="project" value="UniProtKB-UniPathway"/>
</dbReference>
<reference evidence="8 9" key="1">
    <citation type="submission" date="2019-09" db="EMBL/GenBank/DDBJ databases">
        <title>Mumia zhuanghuii sp. nov. isolated from the intestinal contents of plateau pika (Ochotona curzoniae) in the Qinghai-Tibet plateau of China.</title>
        <authorList>
            <person name="Tian Z."/>
        </authorList>
    </citation>
    <scope>NUCLEOTIDE SEQUENCE [LARGE SCALE GENOMIC DNA]</scope>
    <source>
        <strain evidence="9">350</strain>
        <strain evidence="8">Z350</strain>
    </source>
</reference>
<dbReference type="UniPathway" id="UPA00124"/>
<dbReference type="InterPro" id="IPR036291">
    <property type="entry name" value="NAD(P)-bd_dom_sf"/>
</dbReference>
<feature type="domain" description="RmlD-like substrate binding" evidence="6">
    <location>
        <begin position="185"/>
        <end position="458"/>
    </location>
</feature>
<dbReference type="GO" id="GO:0008831">
    <property type="term" value="F:dTDP-4-dehydrorhamnose reductase activity"/>
    <property type="evidence" value="ECO:0007669"/>
    <property type="project" value="UniProtKB-EC"/>
</dbReference>
<proteinExistence type="inferred from homology"/>
<evidence type="ECO:0000256" key="3">
    <source>
        <dbReference type="PIRSR" id="PIRSR600888-1"/>
    </source>
</evidence>
<dbReference type="OrthoDB" id="9803892at2"/>
<dbReference type="GO" id="GO:0005829">
    <property type="term" value="C:cytosol"/>
    <property type="evidence" value="ECO:0007669"/>
    <property type="project" value="TreeGrafter"/>
</dbReference>
<protein>
    <recommendedName>
        <fullName evidence="5">dTDP-4-dehydrorhamnose reductase</fullName>
        <ecNumber evidence="5">1.1.1.133</ecNumber>
    </recommendedName>
</protein>
<sequence length="459" mass="49390">MTSGLSLRTTPIDGLLVVDLPLHGDSRGWFKENWQREKMLELGLPDFGPVQNNVSFNASAGATRGIHAEPWDKLVSLMTGRAFGAWVDLRPGPGFGTTATVDLHPGVAVFVPRGVGNSYQALEDRTTYAYLVNEHWRPDVTYTAVALDDPALAIAWPIPIADAEVSEKDRNNPLLADVTPMEPRRTLILGGYGQLGRALREVLPKADAVDLDTFDMTDAAAYAAVDWSRYDTVVNAAAYTAVDAAETPDGRRDAWSANATALVHLAAVAAKHRLTVVHVSSDYVFDGTRDVHDESEPFSPLGVYGQSKAAGDAVVATIARHYVVRTSWVIGDGANFVRTMARLAGDGISPAVVDDQVGRLTFTADLARGIVHLLDTRPAYGTYNLSGAGDPTSWYDVAREVFVRCGRSADDVTPTSTEAYGEGKVLAPRPRHSVLDLTKIEATGFVPTPVSESLDAYLA</sequence>
<dbReference type="AlphaFoldDB" id="A0A5Q6S1Z9"/>
<dbReference type="Pfam" id="PF00908">
    <property type="entry name" value="dTDP_sugar_isom"/>
    <property type="match status" value="1"/>
</dbReference>
<dbReference type="PANTHER" id="PTHR10491:SF4">
    <property type="entry name" value="METHIONINE ADENOSYLTRANSFERASE 2 SUBUNIT BETA"/>
    <property type="match status" value="1"/>
</dbReference>
<dbReference type="RefSeq" id="WP_149767160.1">
    <property type="nucleotide sequence ID" value="NZ_VDFQ02000001.1"/>
</dbReference>
<comment type="caution">
    <text evidence="8">The sequence shown here is derived from an EMBL/GenBank/DDBJ whole genome shotgun (WGS) entry which is preliminary data.</text>
</comment>
<comment type="similarity">
    <text evidence="2 5">Belongs to the dTDP-4-dehydrorhamnose reductase family.</text>
</comment>
<dbReference type="Pfam" id="PF04321">
    <property type="entry name" value="RmlD_sub_bind"/>
    <property type="match status" value="1"/>
</dbReference>
<name>A0A5Q6S1Z9_9ACTN</name>
<keyword evidence="5" id="KW-0521">NADP</keyword>
<evidence type="ECO:0000313" key="7">
    <source>
        <dbReference type="EMBL" id="KAA1418055.1"/>
    </source>
</evidence>
<dbReference type="InterPro" id="IPR000888">
    <property type="entry name" value="RmlC-like"/>
</dbReference>
<dbReference type="Proteomes" id="UP000307768">
    <property type="component" value="Unassembled WGS sequence"/>
</dbReference>
<dbReference type="GO" id="GO:0008830">
    <property type="term" value="F:dTDP-4-dehydrorhamnose 3,5-epimerase activity"/>
    <property type="evidence" value="ECO:0007669"/>
    <property type="project" value="InterPro"/>
</dbReference>
<evidence type="ECO:0000259" key="6">
    <source>
        <dbReference type="Pfam" id="PF04321"/>
    </source>
</evidence>
<feature type="active site" description="Proton acceptor" evidence="3">
    <location>
        <position position="67"/>
    </location>
</feature>
<evidence type="ECO:0000256" key="2">
    <source>
        <dbReference type="ARBA" id="ARBA00010944"/>
    </source>
</evidence>
<evidence type="ECO:0000313" key="9">
    <source>
        <dbReference type="Proteomes" id="UP000307768"/>
    </source>
</evidence>
<dbReference type="Gene3D" id="3.40.50.720">
    <property type="entry name" value="NAD(P)-binding Rossmann-like Domain"/>
    <property type="match status" value="1"/>
</dbReference>
<dbReference type="PANTHER" id="PTHR10491">
    <property type="entry name" value="DTDP-4-DEHYDRORHAMNOSE REDUCTASE"/>
    <property type="match status" value="1"/>
</dbReference>
<dbReference type="EMBL" id="VDFQ02000001">
    <property type="protein sequence ID" value="KAA1424390.1"/>
    <property type="molecule type" value="Genomic_DNA"/>
</dbReference>
<feature type="site" description="Participates in a stacking interaction with the thymidine ring of dTDP-4-oxo-6-deoxyglucose" evidence="4">
    <location>
        <position position="136"/>
    </location>
</feature>
<evidence type="ECO:0000256" key="1">
    <source>
        <dbReference type="ARBA" id="ARBA00010154"/>
    </source>
</evidence>
<feature type="active site" description="Proton donor" evidence="3">
    <location>
        <position position="130"/>
    </location>
</feature>
<evidence type="ECO:0000256" key="4">
    <source>
        <dbReference type="PIRSR" id="PIRSR600888-3"/>
    </source>
</evidence>
<gene>
    <name evidence="8" type="ORF">FE697_000160</name>
    <name evidence="7" type="ORF">FE697_021730</name>
</gene>
<organism evidence="8 9">
    <name type="scientific">Mumia zhuanghuii</name>
    <dbReference type="NCBI Taxonomy" id="2585211"/>
    <lineage>
        <taxon>Bacteria</taxon>
        <taxon>Bacillati</taxon>
        <taxon>Actinomycetota</taxon>
        <taxon>Actinomycetes</taxon>
        <taxon>Propionibacteriales</taxon>
        <taxon>Nocardioidaceae</taxon>
        <taxon>Mumia</taxon>
    </lineage>
</organism>
<dbReference type="InterPro" id="IPR005913">
    <property type="entry name" value="dTDP_dehydrorham_reduct"/>
</dbReference>
<dbReference type="InterPro" id="IPR011051">
    <property type="entry name" value="RmlC_Cupin_sf"/>
</dbReference>
<dbReference type="SUPFAM" id="SSF51735">
    <property type="entry name" value="NAD(P)-binding Rossmann-fold domains"/>
    <property type="match status" value="1"/>
</dbReference>
<comment type="pathway">
    <text evidence="5">Carbohydrate biosynthesis; dTDP-L-rhamnose biosynthesis.</text>
</comment>
<evidence type="ECO:0000313" key="8">
    <source>
        <dbReference type="EMBL" id="KAA1424390.1"/>
    </source>
</evidence>
<dbReference type="EMBL" id="VDFQ02000008">
    <property type="protein sequence ID" value="KAA1418055.1"/>
    <property type="molecule type" value="Genomic_DNA"/>
</dbReference>
<dbReference type="InterPro" id="IPR029903">
    <property type="entry name" value="RmlD-like-bd"/>
</dbReference>
<keyword evidence="5" id="KW-0560">Oxidoreductase</keyword>
<dbReference type="InterPro" id="IPR014710">
    <property type="entry name" value="RmlC-like_jellyroll"/>
</dbReference>
<evidence type="ECO:0000256" key="5">
    <source>
        <dbReference type="RuleBase" id="RU364082"/>
    </source>
</evidence>
<dbReference type="Gene3D" id="3.90.25.10">
    <property type="entry name" value="UDP-galactose 4-epimerase, domain 1"/>
    <property type="match status" value="1"/>
</dbReference>
<comment type="function">
    <text evidence="5">Catalyzes the reduction of dTDP-6-deoxy-L-lyxo-4-hexulose to yield dTDP-L-rhamnose.</text>
</comment>
<dbReference type="SUPFAM" id="SSF51182">
    <property type="entry name" value="RmlC-like cupins"/>
    <property type="match status" value="1"/>
</dbReference>
<accession>A0A5Q6S1Z9</accession>